<dbReference type="EMBL" id="JAFREP010000045">
    <property type="protein sequence ID" value="MBO1322902.1"/>
    <property type="molecule type" value="Genomic_DNA"/>
</dbReference>
<dbReference type="InterPro" id="IPR011761">
    <property type="entry name" value="ATP-grasp"/>
</dbReference>
<evidence type="ECO:0000259" key="6">
    <source>
        <dbReference type="PROSITE" id="PS50975"/>
    </source>
</evidence>
<dbReference type="SUPFAM" id="SSF53187">
    <property type="entry name" value="Zn-dependent exopeptidases"/>
    <property type="match status" value="1"/>
</dbReference>
<dbReference type="Gene3D" id="3.40.630.10">
    <property type="entry name" value="Zn peptidases"/>
    <property type="match status" value="1"/>
</dbReference>
<proteinExistence type="inferred from homology"/>
<evidence type="ECO:0000256" key="2">
    <source>
        <dbReference type="ARBA" id="ARBA00022598"/>
    </source>
</evidence>
<dbReference type="PANTHER" id="PTHR23132">
    <property type="entry name" value="D-ALANINE--D-ALANINE LIGASE"/>
    <property type="match status" value="1"/>
</dbReference>
<dbReference type="RefSeq" id="WP_207862874.1">
    <property type="nucleotide sequence ID" value="NZ_JAFREP010000045.1"/>
</dbReference>
<dbReference type="GO" id="GO:0016787">
    <property type="term" value="F:hydrolase activity"/>
    <property type="evidence" value="ECO:0007669"/>
    <property type="project" value="InterPro"/>
</dbReference>
<gene>
    <name evidence="7" type="ORF">J3U88_30840</name>
</gene>
<keyword evidence="3" id="KW-0378">Hydrolase</keyword>
<dbReference type="Gene3D" id="3.40.50.20">
    <property type="match status" value="1"/>
</dbReference>
<dbReference type="SUPFAM" id="SSF56059">
    <property type="entry name" value="Glutathione synthetase ATP-binding domain-like"/>
    <property type="match status" value="1"/>
</dbReference>
<dbReference type="Pfam" id="PF07478">
    <property type="entry name" value="Dala_Dala_lig_C"/>
    <property type="match status" value="1"/>
</dbReference>
<evidence type="ECO:0000313" key="7">
    <source>
        <dbReference type="EMBL" id="MBO1322902.1"/>
    </source>
</evidence>
<dbReference type="InterPro" id="IPR011095">
    <property type="entry name" value="Dala_Dala_lig_C"/>
</dbReference>
<evidence type="ECO:0000313" key="8">
    <source>
        <dbReference type="Proteomes" id="UP000664417"/>
    </source>
</evidence>
<keyword evidence="4" id="KW-0961">Cell wall biogenesis/degradation</keyword>
<comment type="caution">
    <text evidence="7">The sequence shown here is derived from an EMBL/GenBank/DDBJ whole genome shotgun (WGS) entry which is preliminary data.</text>
</comment>
<dbReference type="Gene3D" id="3.30.470.20">
    <property type="entry name" value="ATP-grasp fold, B domain"/>
    <property type="match status" value="1"/>
</dbReference>
<dbReference type="AlphaFoldDB" id="A0A8J7QE44"/>
<dbReference type="SUPFAM" id="SSF52440">
    <property type="entry name" value="PreATP-grasp domain"/>
    <property type="match status" value="1"/>
</dbReference>
<dbReference type="GO" id="GO:0008716">
    <property type="term" value="F:D-alanine-D-alanine ligase activity"/>
    <property type="evidence" value="ECO:0007669"/>
    <property type="project" value="InterPro"/>
</dbReference>
<evidence type="ECO:0000256" key="1">
    <source>
        <dbReference type="ARBA" id="ARBA00010871"/>
    </source>
</evidence>
<organism evidence="7 8">
    <name type="scientific">Acanthopleuribacter pedis</name>
    <dbReference type="NCBI Taxonomy" id="442870"/>
    <lineage>
        <taxon>Bacteria</taxon>
        <taxon>Pseudomonadati</taxon>
        <taxon>Acidobacteriota</taxon>
        <taxon>Holophagae</taxon>
        <taxon>Acanthopleuribacterales</taxon>
        <taxon>Acanthopleuribacteraceae</taxon>
        <taxon>Acanthopleuribacter</taxon>
    </lineage>
</organism>
<evidence type="ECO:0000256" key="3">
    <source>
        <dbReference type="ARBA" id="ARBA00022801"/>
    </source>
</evidence>
<dbReference type="PROSITE" id="PS50975">
    <property type="entry name" value="ATP_GRASP"/>
    <property type="match status" value="1"/>
</dbReference>
<name>A0A8J7QE44_9BACT</name>
<dbReference type="GO" id="GO:0005524">
    <property type="term" value="F:ATP binding"/>
    <property type="evidence" value="ECO:0007669"/>
    <property type="project" value="UniProtKB-UniRule"/>
</dbReference>
<accession>A0A8J7QE44</accession>
<dbReference type="InterPro" id="IPR013815">
    <property type="entry name" value="ATP_grasp_subdomain_1"/>
</dbReference>
<sequence>MKVAVIYNKSTPDPSDVVDFFGPISQEHYAYHNVERVARALESGGHNVRIIEGNISLADNLRDFMPKVMSGERPGLAFNMAYGIQGRSRYTHVPAMLEMLGVPYVGSGPQAHAVALDKITTKIILQANNLPTPAFYVFGSADVPMDHVVFPVIIKPRMEAVSMGLKVVYDVDALRLAVQEVIDTYRQDALVEAFIPGREFAVGLLGNGPDLEVLPIVEFDLHGDPNAIQTVDNKKKQPVRKVCPAQIPDDLAAELRRLARESFHALGVHDFSRIDLRMDADGHLHILELNSMASLGRTGSYLESAKAAGYSDQAMINRMLDVAAVRYFGREYLDVPKEAADTKQSLRFRVRTYLRTQIGTMCDRLKQLAEIPTHTHNLEEVNQAGNWLAGRLVQMGFSKTVISQSEVGNLYLLRNHDEDRDDVLLLGYLDSDQTAVDVGYREERGRIYGTGLASGKGGLVVLLGALAALRYTRRLKKCKITVMLVSDEYLENRFSRNHIAEQAGRAATVIGLSGAPLSGAVFSSLPGQMRLALDLKNQVGKDHGGELAAALCRRVGTLCKLDLGAESTLTPLSIDAVASGRGPAQSGKATFMLGYDDGDRRNSLLKTIETAAKKGLDAKYRVQFRKGVDRPPCAAGKRNQELEALVSDKAKDLEVKVLFEAAQQGHGTCFAKSAHALLEGFGPLGGDAGGTSEFILRDSLIDRAALLALVLNSAPEMSS</sequence>
<dbReference type="InterPro" id="IPR002933">
    <property type="entry name" value="Peptidase_M20"/>
</dbReference>
<protein>
    <submittedName>
        <fullName evidence="7">M20/M25/M40 family metallo-hydrolase</fullName>
    </submittedName>
</protein>
<feature type="domain" description="ATP-grasp" evidence="6">
    <location>
        <begin position="122"/>
        <end position="321"/>
    </location>
</feature>
<dbReference type="Pfam" id="PF01546">
    <property type="entry name" value="Peptidase_M20"/>
    <property type="match status" value="1"/>
</dbReference>
<keyword evidence="2" id="KW-0436">Ligase</keyword>
<dbReference type="PANTHER" id="PTHR23132:SF23">
    <property type="entry name" value="D-ALANINE--D-ALANINE LIGASE B"/>
    <property type="match status" value="1"/>
</dbReference>
<dbReference type="Proteomes" id="UP000664417">
    <property type="component" value="Unassembled WGS sequence"/>
</dbReference>
<keyword evidence="5" id="KW-0547">Nucleotide-binding</keyword>
<keyword evidence="5" id="KW-0067">ATP-binding</keyword>
<dbReference type="Gene3D" id="3.30.70.360">
    <property type="match status" value="1"/>
</dbReference>
<reference evidence="7" key="1">
    <citation type="submission" date="2021-03" db="EMBL/GenBank/DDBJ databases">
        <authorList>
            <person name="Wang G."/>
        </authorList>
    </citation>
    <scope>NUCLEOTIDE SEQUENCE</scope>
    <source>
        <strain evidence="7">KCTC 12899</strain>
    </source>
</reference>
<evidence type="ECO:0000256" key="5">
    <source>
        <dbReference type="PROSITE-ProRule" id="PRU00409"/>
    </source>
</evidence>
<comment type="similarity">
    <text evidence="1">Belongs to the D-alanine--D-alanine ligase family.</text>
</comment>
<keyword evidence="8" id="KW-1185">Reference proteome</keyword>
<dbReference type="GO" id="GO:0071555">
    <property type="term" value="P:cell wall organization"/>
    <property type="evidence" value="ECO:0007669"/>
    <property type="project" value="UniProtKB-KW"/>
</dbReference>
<dbReference type="Gene3D" id="3.30.1490.20">
    <property type="entry name" value="ATP-grasp fold, A domain"/>
    <property type="match status" value="1"/>
</dbReference>
<evidence type="ECO:0000256" key="4">
    <source>
        <dbReference type="ARBA" id="ARBA00023316"/>
    </source>
</evidence>
<dbReference type="InterPro" id="IPR016185">
    <property type="entry name" value="PreATP-grasp_dom_sf"/>
</dbReference>
<dbReference type="GO" id="GO:0046872">
    <property type="term" value="F:metal ion binding"/>
    <property type="evidence" value="ECO:0007669"/>
    <property type="project" value="InterPro"/>
</dbReference>